<reference evidence="2" key="1">
    <citation type="submission" date="2025-08" db="UniProtKB">
        <authorList>
            <consortium name="Ensembl"/>
        </authorList>
    </citation>
    <scope>IDENTIFICATION</scope>
</reference>
<dbReference type="Pfam" id="PF03810">
    <property type="entry name" value="IBN_N"/>
    <property type="match status" value="1"/>
</dbReference>
<dbReference type="InterPro" id="IPR001494">
    <property type="entry name" value="Importin-beta_N"/>
</dbReference>
<dbReference type="AlphaFoldDB" id="A0A8C8ZYD3"/>
<name>A0A8C8ZYD3_PROSS</name>
<reference evidence="2" key="2">
    <citation type="submission" date="2025-09" db="UniProtKB">
        <authorList>
            <consortium name="Ensembl"/>
        </authorList>
    </citation>
    <scope>IDENTIFICATION</scope>
</reference>
<dbReference type="PROSITE" id="PS50166">
    <property type="entry name" value="IMPORTIN_B_NT"/>
    <property type="match status" value="1"/>
</dbReference>
<evidence type="ECO:0000259" key="1">
    <source>
        <dbReference type="PROSITE" id="PS50166"/>
    </source>
</evidence>
<proteinExistence type="predicted"/>
<dbReference type="InterPro" id="IPR016024">
    <property type="entry name" value="ARM-type_fold"/>
</dbReference>
<dbReference type="SMART" id="SM00913">
    <property type="entry name" value="IBN_N"/>
    <property type="match status" value="1"/>
</dbReference>
<evidence type="ECO:0000313" key="2">
    <source>
        <dbReference type="Ensembl" id="ENSPSMP00000022224.1"/>
    </source>
</evidence>
<dbReference type="GO" id="GO:0006886">
    <property type="term" value="P:intracellular protein transport"/>
    <property type="evidence" value="ECO:0007669"/>
    <property type="project" value="InterPro"/>
</dbReference>
<keyword evidence="3" id="KW-1185">Reference proteome</keyword>
<dbReference type="InterPro" id="IPR011989">
    <property type="entry name" value="ARM-like"/>
</dbReference>
<feature type="domain" description="Importin N-terminal" evidence="1">
    <location>
        <begin position="24"/>
        <end position="90"/>
    </location>
</feature>
<dbReference type="GO" id="GO:0031267">
    <property type="term" value="F:small GTPase binding"/>
    <property type="evidence" value="ECO:0007669"/>
    <property type="project" value="InterPro"/>
</dbReference>
<accession>A0A8C8ZYD3</accession>
<protein>
    <submittedName>
        <fullName evidence="2">Importin 4</fullName>
    </submittedName>
</protein>
<sequence length="98" mass="11265">MEPAGLEQLLRELLLPDTERIRRATERLQIALRDPAALPALCDLLALATDPQVRQFAAVLTRRRLNTRWRQLAAELRESLKSLILTALQRETEWGFCC</sequence>
<dbReference type="Gene3D" id="1.25.10.10">
    <property type="entry name" value="Leucine-rich Repeat Variant"/>
    <property type="match status" value="1"/>
</dbReference>
<dbReference type="GeneTree" id="ENSGT00550000075074"/>
<evidence type="ECO:0000313" key="3">
    <source>
        <dbReference type="Proteomes" id="UP000694414"/>
    </source>
</evidence>
<dbReference type="Proteomes" id="UP000694414">
    <property type="component" value="Unplaced"/>
</dbReference>
<dbReference type="SUPFAM" id="SSF48371">
    <property type="entry name" value="ARM repeat"/>
    <property type="match status" value="1"/>
</dbReference>
<gene>
    <name evidence="2" type="primary">IPO4</name>
</gene>
<organism evidence="2 3">
    <name type="scientific">Prolemur simus</name>
    <name type="common">Greater bamboo lemur</name>
    <name type="synonym">Hapalemur simus</name>
    <dbReference type="NCBI Taxonomy" id="1328070"/>
    <lineage>
        <taxon>Eukaryota</taxon>
        <taxon>Metazoa</taxon>
        <taxon>Chordata</taxon>
        <taxon>Craniata</taxon>
        <taxon>Vertebrata</taxon>
        <taxon>Euteleostomi</taxon>
        <taxon>Mammalia</taxon>
        <taxon>Eutheria</taxon>
        <taxon>Euarchontoglires</taxon>
        <taxon>Primates</taxon>
        <taxon>Strepsirrhini</taxon>
        <taxon>Lemuriformes</taxon>
        <taxon>Lemuridae</taxon>
        <taxon>Prolemur</taxon>
    </lineage>
</organism>
<dbReference type="Ensembl" id="ENSPSMT00000025796.1">
    <property type="protein sequence ID" value="ENSPSMP00000022224.1"/>
    <property type="gene ID" value="ENSPSMG00000015650.1"/>
</dbReference>